<dbReference type="AlphaFoldDB" id="A0A8X7NP36"/>
<evidence type="ECO:0000313" key="2">
    <source>
        <dbReference type="EMBL" id="KAF6058720.1"/>
    </source>
</evidence>
<keyword evidence="1" id="KW-1133">Transmembrane helix</keyword>
<proteinExistence type="predicted"/>
<feature type="transmembrane region" description="Helical" evidence="1">
    <location>
        <begin position="45"/>
        <end position="67"/>
    </location>
</feature>
<feature type="transmembrane region" description="Helical" evidence="1">
    <location>
        <begin position="128"/>
        <end position="149"/>
    </location>
</feature>
<evidence type="ECO:0000256" key="1">
    <source>
        <dbReference type="SAM" id="Phobius"/>
    </source>
</evidence>
<dbReference type="PRINTS" id="PR00250">
    <property type="entry name" value="GPCRSTE2"/>
</dbReference>
<dbReference type="Pfam" id="PF02116">
    <property type="entry name" value="STE2"/>
    <property type="match status" value="1"/>
</dbReference>
<organism evidence="2 3">
    <name type="scientific">Candida parapsilosis</name>
    <name type="common">Yeast</name>
    <dbReference type="NCBI Taxonomy" id="5480"/>
    <lineage>
        <taxon>Eukaryota</taxon>
        <taxon>Fungi</taxon>
        <taxon>Dikarya</taxon>
        <taxon>Ascomycota</taxon>
        <taxon>Saccharomycotina</taxon>
        <taxon>Pichiomycetes</taxon>
        <taxon>Debaryomycetaceae</taxon>
        <taxon>Candida/Lodderomyces clade</taxon>
        <taxon>Candida</taxon>
    </lineage>
</organism>
<protein>
    <submittedName>
        <fullName evidence="2">Fungal pheromone mating factor STE2 GPCR family protein</fullName>
    </submittedName>
</protein>
<feature type="transmembrane region" description="Helical" evidence="1">
    <location>
        <begin position="208"/>
        <end position="229"/>
    </location>
</feature>
<dbReference type="InterPro" id="IPR027458">
    <property type="entry name" value="STE2_TM1-TM2_sf"/>
</dbReference>
<reference evidence="2" key="1">
    <citation type="submission" date="2020-03" db="EMBL/GenBank/DDBJ databases">
        <title>FDA dAtabase for Regulatory Grade micrObial Sequences (FDA-ARGOS): Supporting development and validation of Infectious Disease Dx tests.</title>
        <authorList>
            <person name="Campos J."/>
            <person name="Goldberg B."/>
            <person name="Tallon L."/>
            <person name="Sadzewicz L."/>
            <person name="Vavikolanu K."/>
            <person name="Mehta A."/>
            <person name="Aluvathingal J."/>
            <person name="Nadendla S."/>
            <person name="Nandy P."/>
            <person name="Geyer C."/>
            <person name="Yan Y."/>
            <person name="Sichtig H."/>
        </authorList>
    </citation>
    <scope>NUCLEOTIDE SEQUENCE [LARGE SCALE GENOMIC DNA]</scope>
    <source>
        <strain evidence="2">FDAARGOS_652</strain>
    </source>
</reference>
<dbReference type="GO" id="GO:0000750">
    <property type="term" value="P:pheromone-dependent signal transduction involved in conjugation with cellular fusion"/>
    <property type="evidence" value="ECO:0007669"/>
    <property type="project" value="TreeGrafter"/>
</dbReference>
<keyword evidence="1" id="KW-0472">Membrane</keyword>
<gene>
    <name evidence="2" type="ORF">FOB60_000302</name>
</gene>
<dbReference type="GO" id="GO:0038038">
    <property type="term" value="C:G protein-coupled receptor homodimeric complex"/>
    <property type="evidence" value="ECO:0007669"/>
    <property type="project" value="TreeGrafter"/>
</dbReference>
<feature type="transmembrane region" description="Helical" evidence="1">
    <location>
        <begin position="275"/>
        <end position="294"/>
    </location>
</feature>
<comment type="caution">
    <text evidence="2">The sequence shown here is derived from an EMBL/GenBank/DDBJ whole genome shotgun (WGS) entry which is preliminary data.</text>
</comment>
<dbReference type="PANTHER" id="PTHR28009:SF1">
    <property type="entry name" value="PHEROMONE ALPHA FACTOR RECEPTOR"/>
    <property type="match status" value="1"/>
</dbReference>
<accession>A0A8X7NP36</accession>
<keyword evidence="1" id="KW-0812">Transmembrane</keyword>
<feature type="transmembrane region" description="Helical" evidence="1">
    <location>
        <begin position="79"/>
        <end position="101"/>
    </location>
</feature>
<name>A0A8X7NP36_CANPA</name>
<dbReference type="Proteomes" id="UP000590412">
    <property type="component" value="Unassembled WGS sequence"/>
</dbReference>
<dbReference type="Gene3D" id="1.10.287.920">
    <property type="entry name" value="Pheromone alpha factor receptor"/>
    <property type="match status" value="1"/>
</dbReference>
<dbReference type="GO" id="GO:0004932">
    <property type="term" value="F:mating-type factor pheromone receptor activity"/>
    <property type="evidence" value="ECO:0007669"/>
    <property type="project" value="InterPro"/>
</dbReference>
<dbReference type="InterPro" id="IPR000366">
    <property type="entry name" value="GPCR_STE2"/>
</dbReference>
<feature type="transmembrane region" description="Helical" evidence="1">
    <location>
        <begin position="156"/>
        <end position="178"/>
    </location>
</feature>
<sequence length="403" mass="44968">MNKIVSKLSSSDVIVTVTIPNEEDGTYEVPFYAIDNYHYSRMENAVVLGATIGACSMLLIMLIGILFKNFQRLRKSLLFNINFAILLMLILRSACYINYLMNNLSSISFFFTGIFDDESFMSSDAANAFKVILVALIEVSLTYQIYVMFKTPMLKSWGIFASVLAGVLGLATLATQIYTTVMSHVNFVNGTTGSPSQVTSAWMDMPTILFSVSINVLSMFLVCKLGLAIRTRRYLGLKQFDAFHILFIMSTQTMIIPSIILFVHYFDQNDSQTTLVNISLLLVVISLPLSSLWAQTANNVRRIDTSPSMSFISREASNRSGNETLHSGATISKYNTSNTVNITPGTSKDDSLFILDRSIPEQRIVDTGLPKDLEKFINNDFYEDDGGMIAREVTMLKTAHNNQ</sequence>
<evidence type="ECO:0000313" key="3">
    <source>
        <dbReference type="Proteomes" id="UP000590412"/>
    </source>
</evidence>
<dbReference type="EMBL" id="JABWAB010000001">
    <property type="protein sequence ID" value="KAF6058720.1"/>
    <property type="molecule type" value="Genomic_DNA"/>
</dbReference>
<feature type="transmembrane region" description="Helical" evidence="1">
    <location>
        <begin position="241"/>
        <end position="263"/>
    </location>
</feature>
<dbReference type="CDD" id="cd14939">
    <property type="entry name" value="7tmD_STE2"/>
    <property type="match status" value="1"/>
</dbReference>
<dbReference type="PANTHER" id="PTHR28009">
    <property type="entry name" value="PHEROMONE ALPHA FACTOR RECEPTOR"/>
    <property type="match status" value="1"/>
</dbReference>